<organism evidence="7">
    <name type="scientific">Characiopsis acuta</name>
    <dbReference type="NCBI Taxonomy" id="2040456"/>
    <lineage>
        <taxon>Eukaryota</taxon>
        <taxon>Sar</taxon>
        <taxon>Stramenopiles</taxon>
        <taxon>Ochrophyta</taxon>
        <taxon>Eustigmatophyceae</taxon>
        <taxon>Eustigmatales</taxon>
        <taxon>Chlorobotryaceae</taxon>
        <taxon>Characiopsis</taxon>
    </lineage>
</organism>
<proteinExistence type="inferred from homology"/>
<feature type="transmembrane region" description="Helical" evidence="5">
    <location>
        <begin position="143"/>
        <end position="163"/>
    </location>
</feature>
<geneLocation type="plastid" evidence="7"/>
<dbReference type="EMBL" id="MK281452">
    <property type="protein sequence ID" value="QAA11273.1"/>
    <property type="molecule type" value="Genomic_DNA"/>
</dbReference>
<dbReference type="GO" id="GO:0009538">
    <property type="term" value="C:photosystem I reaction center"/>
    <property type="evidence" value="ECO:0007669"/>
    <property type="project" value="UniProtKB-UniRule"/>
</dbReference>
<feature type="signal peptide" evidence="6">
    <location>
        <begin position="1"/>
        <end position="24"/>
    </location>
</feature>
<feature type="chain" id="PRO_5018526985" description="Photosystem I reaction center subunit III" evidence="6">
    <location>
        <begin position="25"/>
        <end position="185"/>
    </location>
</feature>
<dbReference type="PANTHER" id="PTHR34939">
    <property type="entry name" value="PHOTOSYSTEM I REACTION CENTER SUBUNIT III, CHLOROPLASTIC"/>
    <property type="match status" value="1"/>
</dbReference>
<keyword evidence="5" id="KW-0812">Transmembrane</keyword>
<keyword evidence="7" id="KW-0934">Plastid</keyword>
<dbReference type="GeneID" id="38947289"/>
<accession>A0A3R5U8P3</accession>
<dbReference type="AlphaFoldDB" id="A0A3R5U8P3"/>
<evidence type="ECO:0000256" key="3">
    <source>
        <dbReference type="ARBA" id="ARBA00022836"/>
    </source>
</evidence>
<evidence type="ECO:0000256" key="6">
    <source>
        <dbReference type="SAM" id="SignalP"/>
    </source>
</evidence>
<keyword evidence="2 4" id="KW-0602">Photosynthesis</keyword>
<dbReference type="InterPro" id="IPR036577">
    <property type="entry name" value="PSI_PsaF_sf"/>
</dbReference>
<evidence type="ECO:0000256" key="4">
    <source>
        <dbReference type="RuleBase" id="RU368107"/>
    </source>
</evidence>
<dbReference type="Gene3D" id="1.10.8.110">
    <property type="entry name" value="Photosystem I PsaF, reaction centre subunit III"/>
    <property type="match status" value="1"/>
</dbReference>
<sequence>MTKFVKFASIALLNSLTLPLLANADVGGLNPCKDSEVFQKRLAKTVKKLEFRLKKYEESSPPRLAIQDQITRTKQRFERYGNSNLLCGNDGLPHLVADGRWSHAAEFVAPGILFIHIAGWIGWVGRKYIRTVSESSNPTEKEIIIDVPLALSIMTTGFLWPFAAWQEYLSGDLLASDDTITTSPK</sequence>
<keyword evidence="5" id="KW-0472">Membrane</keyword>
<dbReference type="FunFam" id="1.10.8.110:FF:000001">
    <property type="entry name" value="Photosystem I reaction center subunit III"/>
    <property type="match status" value="1"/>
</dbReference>
<keyword evidence="5" id="KW-1133">Transmembrane helix</keyword>
<dbReference type="GO" id="GO:0015979">
    <property type="term" value="P:photosynthesis"/>
    <property type="evidence" value="ECO:0007669"/>
    <property type="project" value="UniProtKB-UniRule"/>
</dbReference>
<evidence type="ECO:0000256" key="1">
    <source>
        <dbReference type="ARBA" id="ARBA00008386"/>
    </source>
</evidence>
<comment type="function">
    <text evidence="4">Participates in efficiency of electron transfer from plastocyanin to P700 (or cytochrome c553 in algae and cyanobacteria). This plastocyanin-docking protein contributes to the specific association of plastocyanin to PSI.</text>
</comment>
<dbReference type="SUPFAM" id="SSF81536">
    <property type="entry name" value="Subunit III of photosystem I reaction centre, PsaF"/>
    <property type="match status" value="1"/>
</dbReference>
<evidence type="ECO:0000313" key="7">
    <source>
        <dbReference type="EMBL" id="QAA11273.1"/>
    </source>
</evidence>
<keyword evidence="3 4" id="KW-0603">Photosystem I</keyword>
<reference evidence="7" key="1">
    <citation type="journal article" date="2019" name="Genome Biol. Evol.">
        <title>Plastid Genomes and Proteins Illuminate the Evolution of Eustigmatophyte Algae and Their Bacterial Endosymbionts.</title>
        <authorList>
            <person name="Sevcikova T."/>
            <person name="Yurchenko T."/>
            <person name="Fawley K.P."/>
            <person name="Amaral R."/>
            <person name="Strnad H."/>
            <person name="Santos L.M."/>
            <person name="Fawley M.W."/>
            <person name="Elias M."/>
        </authorList>
    </citation>
    <scope>NUCLEOTIDE SEQUENCE</scope>
    <source>
        <strain evidence="7">ACOI 456</strain>
    </source>
</reference>
<feature type="transmembrane region" description="Helical" evidence="5">
    <location>
        <begin position="101"/>
        <end position="123"/>
    </location>
</feature>
<gene>
    <name evidence="7" type="primary">psaF</name>
</gene>
<evidence type="ECO:0000256" key="2">
    <source>
        <dbReference type="ARBA" id="ARBA00022531"/>
    </source>
</evidence>
<dbReference type="Pfam" id="PF02507">
    <property type="entry name" value="PSI_PsaF"/>
    <property type="match status" value="1"/>
</dbReference>
<protein>
    <recommendedName>
        <fullName evidence="4">Photosystem I reaction center subunit III</fullName>
    </recommendedName>
    <alternativeName>
        <fullName evidence="4">PSI-F</fullName>
    </alternativeName>
</protein>
<keyword evidence="6" id="KW-0732">Signal</keyword>
<name>A0A3R5U8P3_9STRA</name>
<evidence type="ECO:0000256" key="5">
    <source>
        <dbReference type="SAM" id="Phobius"/>
    </source>
</evidence>
<dbReference type="InterPro" id="IPR003666">
    <property type="entry name" value="PSI_PsaF"/>
</dbReference>
<dbReference type="PANTHER" id="PTHR34939:SF1">
    <property type="entry name" value="PHOTOSYSTEM I REACTION CENTER SUBUNIT III, CHLOROPLASTIC"/>
    <property type="match status" value="1"/>
</dbReference>
<dbReference type="RefSeq" id="YP_009550338.1">
    <property type="nucleotide sequence ID" value="NC_040294.1"/>
</dbReference>
<comment type="similarity">
    <text evidence="1 4">Belongs to the PsaF family.</text>
</comment>